<dbReference type="Pfam" id="PF00425">
    <property type="entry name" value="Chorismate_bind"/>
    <property type="match status" value="1"/>
</dbReference>
<sequence length="376" mass="43039">MSRTKTSVKTIGETISLCLQNNLTFAAYRLPNQTRPKLMVQKNLETEEIEALSNINELRGFLIAPFLHSEDNRMFIISPDYFLDGETQKKQFDEISRIKHGGSEEVENLLPYEVSMEEYLGQIENITRLIKNNEVQKVVLSRAKIVNYDLSEKIQEIFSKLCDRFSNAFIYVFKARDQIWMGATPEPFAFFENNIFHTSSVAGTKEDKKKYQLLENWGSKEKQEQQYVSDYIDSVLNENHWENIEHNGPYVKKAGNLLHLRTDFTSVAGAMNGNLGYLIYNLHPTPAICGFPKDKALEIIQSIEKHNREYYSGFLGPVGMENPVSLFVNLRCMKIVGSQIVLYSGGGLTIDSHPVDEWYETEIKAGTLLSVIYDSK</sequence>
<accession>A0A6I6JQJ2</accession>
<dbReference type="EMBL" id="CP046401">
    <property type="protein sequence ID" value="QGY44691.1"/>
    <property type="molecule type" value="Genomic_DNA"/>
</dbReference>
<dbReference type="PANTHER" id="PTHR42839">
    <property type="entry name" value="ISOCHORISMATE SYNTHASE ENTC"/>
    <property type="match status" value="1"/>
</dbReference>
<dbReference type="InterPro" id="IPR005801">
    <property type="entry name" value="ADC_synthase"/>
</dbReference>
<dbReference type="AlphaFoldDB" id="A0A6I6JQJ2"/>
<organism evidence="2 3">
    <name type="scientific">Maribellus comscasis</name>
    <dbReference type="NCBI Taxonomy" id="2681766"/>
    <lineage>
        <taxon>Bacteria</taxon>
        <taxon>Pseudomonadati</taxon>
        <taxon>Bacteroidota</taxon>
        <taxon>Bacteroidia</taxon>
        <taxon>Marinilabiliales</taxon>
        <taxon>Prolixibacteraceae</taxon>
        <taxon>Maribellus</taxon>
    </lineage>
</organism>
<dbReference type="RefSeq" id="WP_158867242.1">
    <property type="nucleotide sequence ID" value="NZ_CP046401.1"/>
</dbReference>
<evidence type="ECO:0000313" key="2">
    <source>
        <dbReference type="EMBL" id="QGY44691.1"/>
    </source>
</evidence>
<dbReference type="Gene3D" id="3.60.120.10">
    <property type="entry name" value="Anthranilate synthase"/>
    <property type="match status" value="1"/>
</dbReference>
<protein>
    <recommendedName>
        <fullName evidence="1">Chorismate-utilising enzyme C-terminal domain-containing protein</fullName>
    </recommendedName>
</protein>
<evidence type="ECO:0000259" key="1">
    <source>
        <dbReference type="Pfam" id="PF00425"/>
    </source>
</evidence>
<feature type="domain" description="Chorismate-utilising enzyme C-terminal" evidence="1">
    <location>
        <begin position="117"/>
        <end position="364"/>
    </location>
</feature>
<evidence type="ECO:0000313" key="3">
    <source>
        <dbReference type="Proteomes" id="UP000428260"/>
    </source>
</evidence>
<dbReference type="InterPro" id="IPR015890">
    <property type="entry name" value="Chorismate_C"/>
</dbReference>
<dbReference type="KEGG" id="mcos:GM418_13750"/>
<keyword evidence="3" id="KW-1185">Reference proteome</keyword>
<name>A0A6I6JQJ2_9BACT</name>
<gene>
    <name evidence="2" type="ORF">GM418_13750</name>
</gene>
<dbReference type="PANTHER" id="PTHR42839:SF2">
    <property type="entry name" value="ISOCHORISMATE SYNTHASE ENTC"/>
    <property type="match status" value="1"/>
</dbReference>
<dbReference type="Proteomes" id="UP000428260">
    <property type="component" value="Chromosome"/>
</dbReference>
<reference evidence="2 3" key="1">
    <citation type="submission" date="2019-11" db="EMBL/GenBank/DDBJ databases">
        <authorList>
            <person name="Zheng R.K."/>
            <person name="Sun C.M."/>
        </authorList>
    </citation>
    <scope>NUCLEOTIDE SEQUENCE [LARGE SCALE GENOMIC DNA]</scope>
    <source>
        <strain evidence="2 3">WC007</strain>
    </source>
</reference>
<dbReference type="SUPFAM" id="SSF56322">
    <property type="entry name" value="ADC synthase"/>
    <property type="match status" value="1"/>
</dbReference>
<proteinExistence type="predicted"/>